<dbReference type="AlphaFoldDB" id="A0A1H8WE93"/>
<dbReference type="EMBL" id="FOCV01000062">
    <property type="protein sequence ID" value="SEP25833.1"/>
    <property type="molecule type" value="Genomic_DNA"/>
</dbReference>
<evidence type="ECO:0000313" key="4">
    <source>
        <dbReference type="Proteomes" id="UP000198939"/>
    </source>
</evidence>
<dbReference type="Proteomes" id="UP000183063">
    <property type="component" value="Unassembled WGS sequence"/>
</dbReference>
<protein>
    <submittedName>
        <fullName evidence="1">Uncharacterized protein</fullName>
    </submittedName>
</protein>
<reference evidence="1" key="3">
    <citation type="submission" date="2016-10" db="EMBL/GenBank/DDBJ databases">
        <authorList>
            <person name="de Groot N.N."/>
        </authorList>
    </citation>
    <scope>NUCLEOTIDE SEQUENCE [LARGE SCALE GENOMIC DNA]</scope>
    <source>
        <strain evidence="1">CCBAU85039</strain>
    </source>
</reference>
<reference evidence="2 4" key="1">
    <citation type="submission" date="2016-10" db="EMBL/GenBank/DDBJ databases">
        <authorList>
            <person name="Varghese N."/>
            <person name="Submissions S."/>
        </authorList>
    </citation>
    <scope>NUCLEOTIDE SEQUENCE [LARGE SCALE GENOMIC DNA]</scope>
    <source>
        <strain evidence="2 4">CGMCC 1.7071</strain>
    </source>
</reference>
<dbReference type="OrthoDB" id="9782992at2"/>
<name>A0A1H8WE93_9HYPH</name>
<sequence>MKSLYTPQQFEDRQQLSYWLTSLVSEVACKLGVSITPLRFKLHSNANSVSYTCYREGCPEINLSPDSLQTDVVAHEICHGLLPFSSLFLAEGLANYVGCLFSAGCSHLLFPQETLSQVLSAYRDELPPLSDFLHQQIGDPGPLAPGRFVLLEGRLAHAVSASVMEFCLNRYSHFAAVLQSQSDASFPMAIDRATGDSPFKILYDWQNHLGFEDYVSIEEKFSLLRR</sequence>
<evidence type="ECO:0000313" key="3">
    <source>
        <dbReference type="Proteomes" id="UP000183063"/>
    </source>
</evidence>
<dbReference type="RefSeq" id="WP_143147576.1">
    <property type="nucleotide sequence ID" value="NZ_FNXB01000076.1"/>
</dbReference>
<gene>
    <name evidence="1" type="ORF">RTCCBAU85039_6482</name>
    <name evidence="2" type="ORF">SAMN05216228_106215</name>
</gene>
<dbReference type="EMBL" id="FNXB01000076">
    <property type="protein sequence ID" value="SEI20829.1"/>
    <property type="molecule type" value="Genomic_DNA"/>
</dbReference>
<accession>A0A1H8WE93</accession>
<dbReference type="STRING" id="501024.RTCCBAU85039_6482"/>
<evidence type="ECO:0000313" key="1">
    <source>
        <dbReference type="EMBL" id="SEI20829.1"/>
    </source>
</evidence>
<organism evidence="1 3">
    <name type="scientific">Rhizobium tibeticum</name>
    <dbReference type="NCBI Taxonomy" id="501024"/>
    <lineage>
        <taxon>Bacteria</taxon>
        <taxon>Pseudomonadati</taxon>
        <taxon>Pseudomonadota</taxon>
        <taxon>Alphaproteobacteria</taxon>
        <taxon>Hyphomicrobiales</taxon>
        <taxon>Rhizobiaceae</taxon>
        <taxon>Rhizobium/Agrobacterium group</taxon>
        <taxon>Rhizobium</taxon>
    </lineage>
</organism>
<keyword evidence="4" id="KW-1185">Reference proteome</keyword>
<reference evidence="3" key="2">
    <citation type="submission" date="2016-10" db="EMBL/GenBank/DDBJ databases">
        <authorList>
            <person name="Wibberg D."/>
        </authorList>
    </citation>
    <scope>NUCLEOTIDE SEQUENCE [LARGE SCALE GENOMIC DNA]</scope>
</reference>
<proteinExistence type="predicted"/>
<evidence type="ECO:0000313" key="2">
    <source>
        <dbReference type="EMBL" id="SEP25833.1"/>
    </source>
</evidence>
<dbReference type="Proteomes" id="UP000198939">
    <property type="component" value="Unassembled WGS sequence"/>
</dbReference>